<dbReference type="InterPro" id="IPR019533">
    <property type="entry name" value="Peptidase_S26"/>
</dbReference>
<dbReference type="InterPro" id="IPR000223">
    <property type="entry name" value="Pept_S26A_signal_pept_1"/>
</dbReference>
<accession>A0A1M6RMQ3</accession>
<evidence type="ECO:0000259" key="8">
    <source>
        <dbReference type="Pfam" id="PF10502"/>
    </source>
</evidence>
<comment type="subcellular location">
    <subcellularLocation>
        <location evidence="7">Membrane</location>
        <topology evidence="7">Single-pass type II membrane protein</topology>
    </subcellularLocation>
</comment>
<protein>
    <recommendedName>
        <fullName evidence="4 7">Signal peptidase I</fullName>
        <ecNumber evidence="3 7">3.4.21.89</ecNumber>
    </recommendedName>
</protein>
<dbReference type="GO" id="GO:0004252">
    <property type="term" value="F:serine-type endopeptidase activity"/>
    <property type="evidence" value="ECO:0007669"/>
    <property type="project" value="InterPro"/>
</dbReference>
<name>A0A1M6RMQ3_9BACT</name>
<evidence type="ECO:0000256" key="6">
    <source>
        <dbReference type="PIRSR" id="PIRSR600223-1"/>
    </source>
</evidence>
<proteinExistence type="inferred from homology"/>
<evidence type="ECO:0000256" key="1">
    <source>
        <dbReference type="ARBA" id="ARBA00000677"/>
    </source>
</evidence>
<comment type="similarity">
    <text evidence="2 7">Belongs to the peptidase S26 family.</text>
</comment>
<dbReference type="GO" id="GO:0006465">
    <property type="term" value="P:signal peptide processing"/>
    <property type="evidence" value="ECO:0007669"/>
    <property type="project" value="InterPro"/>
</dbReference>
<feature type="active site" evidence="6">
    <location>
        <position position="139"/>
    </location>
</feature>
<keyword evidence="10" id="KW-1185">Reference proteome</keyword>
<dbReference type="PROSITE" id="PS00761">
    <property type="entry name" value="SPASE_I_3"/>
    <property type="match status" value="1"/>
</dbReference>
<dbReference type="EMBL" id="FRAW01000004">
    <property type="protein sequence ID" value="SHK33627.1"/>
    <property type="molecule type" value="Genomic_DNA"/>
</dbReference>
<dbReference type="SUPFAM" id="SSF51306">
    <property type="entry name" value="LexA/Signal peptidase"/>
    <property type="match status" value="2"/>
</dbReference>
<dbReference type="PRINTS" id="PR00727">
    <property type="entry name" value="LEADERPTASE"/>
</dbReference>
<dbReference type="CDD" id="cd06530">
    <property type="entry name" value="S26_SPase_I"/>
    <property type="match status" value="2"/>
</dbReference>
<reference evidence="10" key="1">
    <citation type="submission" date="2016-11" db="EMBL/GenBank/DDBJ databases">
        <authorList>
            <person name="Varghese N."/>
            <person name="Submissions S."/>
        </authorList>
    </citation>
    <scope>NUCLEOTIDE SEQUENCE [LARGE SCALE GENOMIC DNA]</scope>
    <source>
        <strain evidence="10">UWOS</strain>
    </source>
</reference>
<keyword evidence="7" id="KW-0645">Protease</keyword>
<feature type="domain" description="Peptidase S26" evidence="8">
    <location>
        <begin position="16"/>
        <end position="170"/>
    </location>
</feature>
<dbReference type="GO" id="GO:0016020">
    <property type="term" value="C:membrane"/>
    <property type="evidence" value="ECO:0007669"/>
    <property type="project" value="UniProtKB-SubCell"/>
</dbReference>
<dbReference type="PANTHER" id="PTHR43390:SF1">
    <property type="entry name" value="CHLOROPLAST PROCESSING PEPTIDASE"/>
    <property type="match status" value="1"/>
</dbReference>
<feature type="domain" description="Peptidase S26" evidence="8">
    <location>
        <begin position="351"/>
        <end position="389"/>
    </location>
</feature>
<dbReference type="EC" id="3.4.21.89" evidence="3 7"/>
<dbReference type="GO" id="GO:0009003">
    <property type="term" value="F:signal peptidase activity"/>
    <property type="evidence" value="ECO:0007669"/>
    <property type="project" value="UniProtKB-EC"/>
</dbReference>
<evidence type="ECO:0000256" key="3">
    <source>
        <dbReference type="ARBA" id="ARBA00013208"/>
    </source>
</evidence>
<dbReference type="NCBIfam" id="TIGR02227">
    <property type="entry name" value="sigpep_I_bact"/>
    <property type="match status" value="1"/>
</dbReference>
<comment type="catalytic activity">
    <reaction evidence="1 7">
        <text>Cleavage of hydrophobic, N-terminal signal or leader sequences from secreted and periplasmic proteins.</text>
        <dbReference type="EC" id="3.4.21.89"/>
    </reaction>
</comment>
<dbReference type="Pfam" id="PF10502">
    <property type="entry name" value="Peptidase_S26"/>
    <property type="match status" value="2"/>
</dbReference>
<evidence type="ECO:0000256" key="7">
    <source>
        <dbReference type="RuleBase" id="RU362042"/>
    </source>
</evidence>
<evidence type="ECO:0000313" key="9">
    <source>
        <dbReference type="EMBL" id="SHK33627.1"/>
    </source>
</evidence>
<dbReference type="Gene3D" id="2.10.109.10">
    <property type="entry name" value="Umud Fragment, subunit A"/>
    <property type="match status" value="2"/>
</dbReference>
<dbReference type="InterPro" id="IPR019758">
    <property type="entry name" value="Pept_S26A_signal_pept_1_CS"/>
</dbReference>
<sequence>MTMKKFSIPSGIKVLLRELVIPIACALIVIQYVVQAFQIPSGSMEDSLLTGDFILGLKFTYGSPIPFSHSKLPGLADPKAGDVVIFRYPGEPPYPDYDYQRYMHLADALMFGNFFWDSKPLPGNPHLVHYADGPKDFIKRCVAVSGDSIEVRRGVLYQNGVEQKILPGKGKYTAYYRSGVARDSLEPLRVPSPGESVDLSNLSLPRLWWMKSLIAQENPEKKIELDLSLFRDSVEVQDYLFENFRVPVENDRGLLLNAVLAQGQIVGLNLRQGDTVEGPAKFSMFKYLARTGFLPRFDPNERYGGLMRPVSYDYFEGHQLGDLAYNVSRDSSLELQARILVDGKPIDSYEIQYPVYFMMGDNRDNSADSRYWGFVSKRNVKAKAFIVYFSFDNSDDGFSFTNPFSWFKIPFKIRWTRIGKIIHLIGE</sequence>
<evidence type="ECO:0000256" key="2">
    <source>
        <dbReference type="ARBA" id="ARBA00009370"/>
    </source>
</evidence>
<dbReference type="Proteomes" id="UP000184275">
    <property type="component" value="Unassembled WGS sequence"/>
</dbReference>
<dbReference type="PANTHER" id="PTHR43390">
    <property type="entry name" value="SIGNAL PEPTIDASE I"/>
    <property type="match status" value="1"/>
</dbReference>
<keyword evidence="5 7" id="KW-0378">Hydrolase</keyword>
<feature type="active site" evidence="6">
    <location>
        <position position="43"/>
    </location>
</feature>
<evidence type="ECO:0000256" key="4">
    <source>
        <dbReference type="ARBA" id="ARBA00019232"/>
    </source>
</evidence>
<evidence type="ECO:0000256" key="5">
    <source>
        <dbReference type="ARBA" id="ARBA00022801"/>
    </source>
</evidence>
<gene>
    <name evidence="9" type="ORF">SAMN05720469_10453</name>
</gene>
<organism evidence="9 10">
    <name type="scientific">Fibrobacter intestinalis</name>
    <dbReference type="NCBI Taxonomy" id="28122"/>
    <lineage>
        <taxon>Bacteria</taxon>
        <taxon>Pseudomonadati</taxon>
        <taxon>Fibrobacterota</taxon>
        <taxon>Fibrobacteria</taxon>
        <taxon>Fibrobacterales</taxon>
        <taxon>Fibrobacteraceae</taxon>
        <taxon>Fibrobacter</taxon>
    </lineage>
</organism>
<evidence type="ECO:0000313" key="10">
    <source>
        <dbReference type="Proteomes" id="UP000184275"/>
    </source>
</evidence>
<dbReference type="AlphaFoldDB" id="A0A1M6RMQ3"/>
<dbReference type="InterPro" id="IPR036286">
    <property type="entry name" value="LexA/Signal_pep-like_sf"/>
</dbReference>